<keyword evidence="5" id="KW-1185">Reference proteome</keyword>
<keyword evidence="2" id="KW-0812">Transmembrane</keyword>
<dbReference type="STRING" id="139420.A0A371CJW2"/>
<keyword evidence="2" id="KW-1133">Transmembrane helix</keyword>
<feature type="region of interest" description="Disordered" evidence="1">
    <location>
        <begin position="280"/>
        <end position="316"/>
    </location>
</feature>
<organism evidence="4 5">
    <name type="scientific">Lentinus brumalis</name>
    <dbReference type="NCBI Taxonomy" id="2498619"/>
    <lineage>
        <taxon>Eukaryota</taxon>
        <taxon>Fungi</taxon>
        <taxon>Dikarya</taxon>
        <taxon>Basidiomycota</taxon>
        <taxon>Agaricomycotina</taxon>
        <taxon>Agaricomycetes</taxon>
        <taxon>Polyporales</taxon>
        <taxon>Polyporaceae</taxon>
        <taxon>Lentinus</taxon>
    </lineage>
</organism>
<dbReference type="OrthoDB" id="2804471at2759"/>
<evidence type="ECO:0000256" key="1">
    <source>
        <dbReference type="SAM" id="MobiDB-lite"/>
    </source>
</evidence>
<feature type="transmembrane region" description="Helical" evidence="2">
    <location>
        <begin position="130"/>
        <end position="156"/>
    </location>
</feature>
<keyword evidence="2" id="KW-0472">Membrane</keyword>
<proteinExistence type="predicted"/>
<evidence type="ECO:0000256" key="2">
    <source>
        <dbReference type="SAM" id="Phobius"/>
    </source>
</evidence>
<evidence type="ECO:0000313" key="5">
    <source>
        <dbReference type="Proteomes" id="UP000256964"/>
    </source>
</evidence>
<protein>
    <recommendedName>
        <fullName evidence="3">DUF6533 domain-containing protein</fullName>
    </recommendedName>
</protein>
<accession>A0A371CJW2</accession>
<evidence type="ECO:0000259" key="3">
    <source>
        <dbReference type="Pfam" id="PF20151"/>
    </source>
</evidence>
<evidence type="ECO:0000313" key="4">
    <source>
        <dbReference type="EMBL" id="RDX40555.1"/>
    </source>
</evidence>
<feature type="compositionally biased region" description="Basic and acidic residues" evidence="1">
    <location>
        <begin position="287"/>
        <end position="300"/>
    </location>
</feature>
<dbReference type="AlphaFoldDB" id="A0A371CJW2"/>
<dbReference type="Pfam" id="PF20151">
    <property type="entry name" value="DUF6533"/>
    <property type="match status" value="1"/>
</dbReference>
<feature type="transmembrane region" description="Helical" evidence="2">
    <location>
        <begin position="213"/>
        <end position="234"/>
    </location>
</feature>
<feature type="transmembrane region" description="Helical" evidence="2">
    <location>
        <begin position="176"/>
        <end position="201"/>
    </location>
</feature>
<reference evidence="4 5" key="1">
    <citation type="journal article" date="2018" name="Biotechnol. Biofuels">
        <title>Integrative visual omics of the white-rot fungus Polyporus brumalis exposes the biotechnological potential of its oxidative enzymes for delignifying raw plant biomass.</title>
        <authorList>
            <person name="Miyauchi S."/>
            <person name="Rancon A."/>
            <person name="Drula E."/>
            <person name="Hage H."/>
            <person name="Chaduli D."/>
            <person name="Favel A."/>
            <person name="Grisel S."/>
            <person name="Henrissat B."/>
            <person name="Herpoel-Gimbert I."/>
            <person name="Ruiz-Duenas F.J."/>
            <person name="Chevret D."/>
            <person name="Hainaut M."/>
            <person name="Lin J."/>
            <person name="Wang M."/>
            <person name="Pangilinan J."/>
            <person name="Lipzen A."/>
            <person name="Lesage-Meessen L."/>
            <person name="Navarro D."/>
            <person name="Riley R."/>
            <person name="Grigoriev I.V."/>
            <person name="Zhou S."/>
            <person name="Raouche S."/>
            <person name="Rosso M.N."/>
        </authorList>
    </citation>
    <scope>NUCLEOTIDE SEQUENCE [LARGE SCALE GENOMIC DNA]</scope>
    <source>
        <strain evidence="4 5">BRFM 1820</strain>
    </source>
</reference>
<feature type="transmembrane region" description="Helical" evidence="2">
    <location>
        <begin position="102"/>
        <end position="124"/>
    </location>
</feature>
<dbReference type="InterPro" id="IPR045340">
    <property type="entry name" value="DUF6533"/>
</dbReference>
<feature type="domain" description="DUF6533" evidence="3">
    <location>
        <begin position="20"/>
        <end position="65"/>
    </location>
</feature>
<name>A0A371CJW2_9APHY</name>
<dbReference type="Proteomes" id="UP000256964">
    <property type="component" value="Unassembled WGS sequence"/>
</dbReference>
<dbReference type="EMBL" id="KZ857549">
    <property type="protein sequence ID" value="RDX40555.1"/>
    <property type="molecule type" value="Genomic_DNA"/>
</dbReference>
<feature type="compositionally biased region" description="Polar residues" evidence="1">
    <location>
        <begin position="302"/>
        <end position="316"/>
    </location>
</feature>
<gene>
    <name evidence="4" type="ORF">OH76DRAFT_1423635</name>
</gene>
<sequence>MSSDATAIVAFFESFYTQWYCNVAAAVLFFCDTFGDTFEREVAVFWTARRSGASFLFFANKWIFVLNQVAGLVDLASFPSDKFVPGAVFSALRAYVLSRNRLLGLLVLVLSLAPVAVNLVHYAYNYSGEIIPPFGCTVTSEITQALSLSILVYATWSRLSSRDVLRDIRQHKRLSLANIILRDGTIYFVVLFIINVLHLVFSVTALAGFKTTGASYATIFTGPLTTILISRFLIDLQEADQAILRLDPDDPVRSSERDPYHTGGFISSLGAFINPDVSAQSEDELELHDVSRSDAEEEGKVQLSQSEAAALSPSSA</sequence>